<dbReference type="RefSeq" id="WP_338364734.1">
    <property type="nucleotide sequence ID" value="NZ_CAWVOK010000033.1"/>
</dbReference>
<dbReference type="EMBL" id="CAWVOK010000033">
    <property type="protein sequence ID" value="CAK8163489.1"/>
    <property type="molecule type" value="Genomic_DNA"/>
</dbReference>
<protein>
    <submittedName>
        <fullName evidence="1">Uncharacterized protein</fullName>
    </submittedName>
</protein>
<gene>
    <name evidence="1" type="ORF">CAXC1_70013</name>
</gene>
<comment type="caution">
    <text evidence="1">The sequence shown here is derived from an EMBL/GenBank/DDBJ whole genome shotgun (WGS) entry which is preliminary data.</text>
</comment>
<evidence type="ECO:0000313" key="2">
    <source>
        <dbReference type="Proteomes" id="UP001314181"/>
    </source>
</evidence>
<dbReference type="Proteomes" id="UP001314181">
    <property type="component" value="Unassembled WGS sequence"/>
</dbReference>
<keyword evidence="2" id="KW-1185">Reference proteome</keyword>
<dbReference type="InterPro" id="IPR024409">
    <property type="entry name" value="DUF3833"/>
</dbReference>
<reference evidence="1 2" key="1">
    <citation type="submission" date="2024-01" db="EMBL/GenBank/DDBJ databases">
        <authorList>
            <person name="Kunselman E."/>
        </authorList>
    </citation>
    <scope>NUCLEOTIDE SEQUENCE [LARGE SCALE GENOMIC DNA]</scope>
    <source>
        <strain evidence="1">2 abalone samples</strain>
    </source>
</reference>
<dbReference type="Pfam" id="PF12915">
    <property type="entry name" value="DUF3833"/>
    <property type="match status" value="1"/>
</dbReference>
<name>A0ABM9N9A5_9RICK</name>
<organism evidence="1 2">
    <name type="scientific">Candidatus Xenohaliotis californiensis</name>
    <dbReference type="NCBI Taxonomy" id="84677"/>
    <lineage>
        <taxon>Bacteria</taxon>
        <taxon>Pseudomonadati</taxon>
        <taxon>Pseudomonadota</taxon>
        <taxon>Alphaproteobacteria</taxon>
        <taxon>Rickettsiales</taxon>
        <taxon>Anaplasmataceae</taxon>
        <taxon>Candidatus Xenohaliotis</taxon>
    </lineage>
</organism>
<sequence length="186" mass="21482">MNRFLIFCLSIVFCLYVYANIGILYPIQIQTAKAVPYMSIQKFFNGEIIGWGVVKKWNGVMKNMIHLKITGTWTDNVGNIIQHIKLDNDENIELDWKIKIDNKNSYTIMAKHCIPRSSGFQHGNISSFSCKTRSMKNGRVGDYTFETMMYLVDKHNMLANTKIKRYGFVIGSVVFNLQHVLTNEKI</sequence>
<proteinExistence type="predicted"/>
<accession>A0ABM9N9A5</accession>
<evidence type="ECO:0000313" key="1">
    <source>
        <dbReference type="EMBL" id="CAK8163489.1"/>
    </source>
</evidence>